<protein>
    <submittedName>
        <fullName evidence="5">Glycosyl transferase</fullName>
    </submittedName>
</protein>
<dbReference type="Proteomes" id="UP000321720">
    <property type="component" value="Unassembled WGS sequence"/>
</dbReference>
<dbReference type="InterPro" id="IPR050834">
    <property type="entry name" value="Glycosyltransf_2"/>
</dbReference>
<name>A0A511JB27_9CELL</name>
<dbReference type="OrthoDB" id="3226099at2"/>
<evidence type="ECO:0000256" key="2">
    <source>
        <dbReference type="ARBA" id="ARBA00022676"/>
    </source>
</evidence>
<comment type="similarity">
    <text evidence="1">Belongs to the glycosyltransferase 2 family.</text>
</comment>
<dbReference type="Pfam" id="PF00535">
    <property type="entry name" value="Glycos_transf_2"/>
    <property type="match status" value="1"/>
</dbReference>
<gene>
    <name evidence="5" type="ORF">CCO02nite_18480</name>
</gene>
<dbReference type="AlphaFoldDB" id="A0A511JB27"/>
<keyword evidence="2" id="KW-0328">Glycosyltransferase</keyword>
<sequence>MLSGMPGRVDIVVPVRDAAAYLPTFLASVDANSLDGARWLVVDDASQDGTADLLERAARERPALHVLHNATPLGAPASRNRALAEVDARWVTFVDVDDWCAPGHLAAFVTRADALGADMVRTDHVRVVGHRRIPETAPAPVREAVFDATDGIGDPGGQTLVDYPFPWAGMFAASLGQRGLLQFDEGLRTAADRPWFWRLHLAGTTCAVVDSPGYFYRRNAGSGSLTESAGEATLDFLPAYGRVLDLADASGDDRYRRRAMYGACRIVAYHVGKRERLPADLRRRLYATAALLLARGDDAIFEAALTAAPARATRLLAGLRRVGRGAVAEAGR</sequence>
<dbReference type="InterPro" id="IPR029044">
    <property type="entry name" value="Nucleotide-diphossugar_trans"/>
</dbReference>
<dbReference type="CDD" id="cd00761">
    <property type="entry name" value="Glyco_tranf_GTA_type"/>
    <property type="match status" value="1"/>
</dbReference>
<dbReference type="InterPro" id="IPR001173">
    <property type="entry name" value="Glyco_trans_2-like"/>
</dbReference>
<accession>A0A511JB27</accession>
<evidence type="ECO:0000259" key="4">
    <source>
        <dbReference type="Pfam" id="PF00535"/>
    </source>
</evidence>
<evidence type="ECO:0000256" key="1">
    <source>
        <dbReference type="ARBA" id="ARBA00006739"/>
    </source>
</evidence>
<evidence type="ECO:0000313" key="6">
    <source>
        <dbReference type="Proteomes" id="UP000321720"/>
    </source>
</evidence>
<comment type="caution">
    <text evidence="5">The sequence shown here is derived from an EMBL/GenBank/DDBJ whole genome shotgun (WGS) entry which is preliminary data.</text>
</comment>
<dbReference type="SUPFAM" id="SSF53448">
    <property type="entry name" value="Nucleotide-diphospho-sugar transferases"/>
    <property type="match status" value="1"/>
</dbReference>
<feature type="domain" description="Glycosyltransferase 2-like" evidence="4">
    <location>
        <begin position="11"/>
        <end position="124"/>
    </location>
</feature>
<dbReference type="PANTHER" id="PTHR43685">
    <property type="entry name" value="GLYCOSYLTRANSFERASE"/>
    <property type="match status" value="1"/>
</dbReference>
<organism evidence="5 6">
    <name type="scientific">Cellulomonas composti</name>
    <dbReference type="NCBI Taxonomy" id="266130"/>
    <lineage>
        <taxon>Bacteria</taxon>
        <taxon>Bacillati</taxon>
        <taxon>Actinomycetota</taxon>
        <taxon>Actinomycetes</taxon>
        <taxon>Micrococcales</taxon>
        <taxon>Cellulomonadaceae</taxon>
        <taxon>Cellulomonas</taxon>
    </lineage>
</organism>
<reference evidence="5 6" key="1">
    <citation type="submission" date="2019-07" db="EMBL/GenBank/DDBJ databases">
        <title>Whole genome shotgun sequence of Cellulomonas composti NBRC 100758.</title>
        <authorList>
            <person name="Hosoyama A."/>
            <person name="Uohara A."/>
            <person name="Ohji S."/>
            <person name="Ichikawa N."/>
        </authorList>
    </citation>
    <scope>NUCLEOTIDE SEQUENCE [LARGE SCALE GENOMIC DNA]</scope>
    <source>
        <strain evidence="5 6">NBRC 100758</strain>
    </source>
</reference>
<dbReference type="GO" id="GO:0016757">
    <property type="term" value="F:glycosyltransferase activity"/>
    <property type="evidence" value="ECO:0007669"/>
    <property type="project" value="UniProtKB-KW"/>
</dbReference>
<proteinExistence type="inferred from homology"/>
<dbReference type="PANTHER" id="PTHR43685:SF5">
    <property type="entry name" value="GLYCOSYLTRANSFERASE EPSE-RELATED"/>
    <property type="match status" value="1"/>
</dbReference>
<dbReference type="EMBL" id="BJWG01000007">
    <property type="protein sequence ID" value="GEL95190.1"/>
    <property type="molecule type" value="Genomic_DNA"/>
</dbReference>
<keyword evidence="6" id="KW-1185">Reference proteome</keyword>
<keyword evidence="3 5" id="KW-0808">Transferase</keyword>
<evidence type="ECO:0000256" key="3">
    <source>
        <dbReference type="ARBA" id="ARBA00022679"/>
    </source>
</evidence>
<evidence type="ECO:0000313" key="5">
    <source>
        <dbReference type="EMBL" id="GEL95190.1"/>
    </source>
</evidence>
<dbReference type="Gene3D" id="3.90.550.10">
    <property type="entry name" value="Spore Coat Polysaccharide Biosynthesis Protein SpsA, Chain A"/>
    <property type="match status" value="1"/>
</dbReference>